<dbReference type="PANTHER" id="PTHR43537:SF49">
    <property type="entry name" value="TRANSCRIPTIONAL REGULATORY PROTEIN"/>
    <property type="match status" value="1"/>
</dbReference>
<dbReference type="RefSeq" id="WP_119747717.1">
    <property type="nucleotide sequence ID" value="NZ_QZCG01000005.1"/>
</dbReference>
<dbReference type="Pfam" id="PF00392">
    <property type="entry name" value="GntR"/>
    <property type="match status" value="1"/>
</dbReference>
<evidence type="ECO:0000256" key="1">
    <source>
        <dbReference type="ARBA" id="ARBA00023015"/>
    </source>
</evidence>
<dbReference type="Gene3D" id="1.10.10.10">
    <property type="entry name" value="Winged helix-like DNA-binding domain superfamily/Winged helix DNA-binding domain"/>
    <property type="match status" value="1"/>
</dbReference>
<dbReference type="PROSITE" id="PS50949">
    <property type="entry name" value="HTH_GNTR"/>
    <property type="match status" value="1"/>
</dbReference>
<dbReference type="GO" id="GO:0003700">
    <property type="term" value="F:DNA-binding transcription factor activity"/>
    <property type="evidence" value="ECO:0007669"/>
    <property type="project" value="InterPro"/>
</dbReference>
<dbReference type="InterPro" id="IPR036388">
    <property type="entry name" value="WH-like_DNA-bd_sf"/>
</dbReference>
<dbReference type="Pfam" id="PF07729">
    <property type="entry name" value="FCD"/>
    <property type="match status" value="1"/>
</dbReference>
<dbReference type="SUPFAM" id="SSF46785">
    <property type="entry name" value="Winged helix' DNA-binding domain"/>
    <property type="match status" value="1"/>
</dbReference>
<evidence type="ECO:0000259" key="4">
    <source>
        <dbReference type="PROSITE" id="PS50949"/>
    </source>
</evidence>
<dbReference type="AlphaFoldDB" id="A0A418SXQ2"/>
<comment type="caution">
    <text evidence="5">The sequence shown here is derived from an EMBL/GenBank/DDBJ whole genome shotgun (WGS) entry which is preliminary data.</text>
</comment>
<dbReference type="InterPro" id="IPR011711">
    <property type="entry name" value="GntR_C"/>
</dbReference>
<dbReference type="SMART" id="SM00345">
    <property type="entry name" value="HTH_GNTR"/>
    <property type="match status" value="1"/>
</dbReference>
<reference evidence="6" key="1">
    <citation type="submission" date="2018-09" db="EMBL/GenBank/DDBJ databases">
        <title>Acidovorax cavernicola nov. sp. isolated from Gruta de las Maravillas (Aracena, Spain).</title>
        <authorList>
            <person name="Jurado V."/>
            <person name="Gutierrez-Patricio S."/>
            <person name="Gonzalez-Pimentel J.L."/>
            <person name="Miller A.Z."/>
            <person name="Laiz L."/>
            <person name="Saiz-Jimenez C."/>
        </authorList>
    </citation>
    <scope>NUCLEOTIDE SEQUENCE [LARGE SCALE GENOMIC DNA]</scope>
    <source>
        <strain evidence="6">1011MAR3C25</strain>
    </source>
</reference>
<dbReference type="InterPro" id="IPR036390">
    <property type="entry name" value="WH_DNA-bd_sf"/>
</dbReference>
<dbReference type="SUPFAM" id="SSF48008">
    <property type="entry name" value="GntR ligand-binding domain-like"/>
    <property type="match status" value="1"/>
</dbReference>
<name>A0A418SXQ2_9RHOB</name>
<evidence type="ECO:0000313" key="6">
    <source>
        <dbReference type="Proteomes" id="UP000284202"/>
    </source>
</evidence>
<evidence type="ECO:0000313" key="5">
    <source>
        <dbReference type="EMBL" id="RJE85723.1"/>
    </source>
</evidence>
<accession>A0A418SXQ2</accession>
<dbReference type="InterPro" id="IPR008920">
    <property type="entry name" value="TF_FadR/GntR_C"/>
</dbReference>
<keyword evidence="1" id="KW-0805">Transcription regulation</keyword>
<gene>
    <name evidence="5" type="ORF">D3P04_08110</name>
</gene>
<evidence type="ECO:0000256" key="3">
    <source>
        <dbReference type="ARBA" id="ARBA00023163"/>
    </source>
</evidence>
<dbReference type="Proteomes" id="UP000284202">
    <property type="component" value="Unassembled WGS sequence"/>
</dbReference>
<dbReference type="PRINTS" id="PR00035">
    <property type="entry name" value="HTHGNTR"/>
</dbReference>
<dbReference type="CDD" id="cd07377">
    <property type="entry name" value="WHTH_GntR"/>
    <property type="match status" value="1"/>
</dbReference>
<dbReference type="GO" id="GO:0003677">
    <property type="term" value="F:DNA binding"/>
    <property type="evidence" value="ECO:0007669"/>
    <property type="project" value="UniProtKB-KW"/>
</dbReference>
<keyword evidence="6" id="KW-1185">Reference proteome</keyword>
<organism evidence="5 6">
    <name type="scientific">Paracoccus onubensis</name>
    <dbReference type="NCBI Taxonomy" id="1675788"/>
    <lineage>
        <taxon>Bacteria</taxon>
        <taxon>Pseudomonadati</taxon>
        <taxon>Pseudomonadota</taxon>
        <taxon>Alphaproteobacteria</taxon>
        <taxon>Rhodobacterales</taxon>
        <taxon>Paracoccaceae</taxon>
        <taxon>Paracoccus</taxon>
    </lineage>
</organism>
<evidence type="ECO:0000256" key="2">
    <source>
        <dbReference type="ARBA" id="ARBA00023125"/>
    </source>
</evidence>
<dbReference type="PANTHER" id="PTHR43537">
    <property type="entry name" value="TRANSCRIPTIONAL REGULATOR, GNTR FAMILY"/>
    <property type="match status" value="1"/>
</dbReference>
<proteinExistence type="predicted"/>
<feature type="domain" description="HTH gntR-type" evidence="4">
    <location>
        <begin position="2"/>
        <end position="69"/>
    </location>
</feature>
<keyword evidence="2" id="KW-0238">DNA-binding</keyword>
<keyword evidence="3" id="KW-0804">Transcription</keyword>
<dbReference type="Gene3D" id="1.20.120.530">
    <property type="entry name" value="GntR ligand-binding domain-like"/>
    <property type="match status" value="1"/>
</dbReference>
<dbReference type="SMART" id="SM00895">
    <property type="entry name" value="FCD"/>
    <property type="match status" value="1"/>
</dbReference>
<dbReference type="OrthoDB" id="7620579at2"/>
<dbReference type="InterPro" id="IPR000524">
    <property type="entry name" value="Tscrpt_reg_HTH_GntR"/>
</dbReference>
<dbReference type="EMBL" id="QZCG01000005">
    <property type="protein sequence ID" value="RJE85723.1"/>
    <property type="molecule type" value="Genomic_DNA"/>
</dbReference>
<protein>
    <submittedName>
        <fullName evidence="5">GntR family transcriptional regulator</fullName>
    </submittedName>
</protein>
<sequence>MTGAVDEISETLETEIVEGILPPGTRLEEPALAERFGVSRTPVREALQRLSASGLVELKRRRGTQVLNPSIGRIVEMFEVMAELEAVCARLCARRASPELLATLHDWLERCEQAAESGDPSAYYDANRSFHLAIYKGSGNSFLAEQAELLHLRLTPFRRQQLRLPRRMRQSLTEHSAVVAAIEAGDGQAAETAQRDHILIQGERFGDFLAQFGARS</sequence>